<dbReference type="Gene3D" id="3.30.1490.300">
    <property type="match status" value="1"/>
</dbReference>
<accession>A0A1F7U8K9</accession>
<sequence>MGLFGPKKESFLGVDLGAGGIKLVELQNEKGRARLVTYGFTERLPDAQPANLADAPEQTAALLKKICLKARTSTRRVIAGLPIASVFSAVITIPKDTDEKMKESIQYQARKLIPVPLEEMVMDYKLITPPVEKTAEVKATKPKGEEAAKAEPPKSVQVLITGGANAMVKKYVNVFKLAGLELVSLETEAMGLIRSLVGKDRSIVMIVDIGALRTNIIIVENGIPYVTRSLDMGGATLTKALSKSLNMDLKAAEEMKCDIKGVSAISPGEGLPKIYEQTMVPMVTELQYSMDLYVGQGDDRVGKTVEKIVLTGGSALLPSLAGYFAKQLNIRTYVGDPWARVVYPDELRPVLDEIGPRFAVAVGLSMRDIE</sequence>
<dbReference type="PANTHER" id="PTHR32432">
    <property type="entry name" value="CELL DIVISION PROTEIN FTSA-RELATED"/>
    <property type="match status" value="1"/>
</dbReference>
<evidence type="ECO:0008006" key="3">
    <source>
        <dbReference type="Google" id="ProtNLM"/>
    </source>
</evidence>
<dbReference type="Pfam" id="PF11104">
    <property type="entry name" value="PilM_2"/>
    <property type="match status" value="2"/>
</dbReference>
<dbReference type="InterPro" id="IPR050696">
    <property type="entry name" value="FtsA/MreB"/>
</dbReference>
<organism evidence="1 2">
    <name type="scientific">Candidatus Uhrbacteria bacterium RIFCSPHIGHO2_02_FULL_60_10</name>
    <dbReference type="NCBI Taxonomy" id="1802392"/>
    <lineage>
        <taxon>Bacteria</taxon>
        <taxon>Candidatus Uhriibacteriota</taxon>
    </lineage>
</organism>
<dbReference type="SUPFAM" id="SSF53067">
    <property type="entry name" value="Actin-like ATPase domain"/>
    <property type="match status" value="2"/>
</dbReference>
<dbReference type="Proteomes" id="UP000177088">
    <property type="component" value="Unassembled WGS sequence"/>
</dbReference>
<dbReference type="AlphaFoldDB" id="A0A1F7U8K9"/>
<dbReference type="NCBIfam" id="TIGR01175">
    <property type="entry name" value="pilM"/>
    <property type="match status" value="1"/>
</dbReference>
<evidence type="ECO:0000313" key="1">
    <source>
        <dbReference type="EMBL" id="OGL74054.1"/>
    </source>
</evidence>
<reference evidence="1 2" key="1">
    <citation type="journal article" date="2016" name="Nat. Commun.">
        <title>Thousands of microbial genomes shed light on interconnected biogeochemical processes in an aquifer system.</title>
        <authorList>
            <person name="Anantharaman K."/>
            <person name="Brown C.T."/>
            <person name="Hug L.A."/>
            <person name="Sharon I."/>
            <person name="Castelle C.J."/>
            <person name="Probst A.J."/>
            <person name="Thomas B.C."/>
            <person name="Singh A."/>
            <person name="Wilkins M.J."/>
            <person name="Karaoz U."/>
            <person name="Brodie E.L."/>
            <person name="Williams K.H."/>
            <person name="Hubbard S.S."/>
            <person name="Banfield J.F."/>
        </authorList>
    </citation>
    <scope>NUCLEOTIDE SEQUENCE [LARGE SCALE GENOMIC DNA]</scope>
</reference>
<dbReference type="InterPro" id="IPR043129">
    <property type="entry name" value="ATPase_NBD"/>
</dbReference>
<dbReference type="Gene3D" id="3.30.420.40">
    <property type="match status" value="2"/>
</dbReference>
<proteinExistence type="predicted"/>
<comment type="caution">
    <text evidence="1">The sequence shown here is derived from an EMBL/GenBank/DDBJ whole genome shotgun (WGS) entry which is preliminary data.</text>
</comment>
<dbReference type="CDD" id="cd24049">
    <property type="entry name" value="ASKHA_NBD_PilM"/>
    <property type="match status" value="1"/>
</dbReference>
<name>A0A1F7U8K9_9BACT</name>
<dbReference type="PIRSF" id="PIRSF019169">
    <property type="entry name" value="PilM"/>
    <property type="match status" value="1"/>
</dbReference>
<evidence type="ECO:0000313" key="2">
    <source>
        <dbReference type="Proteomes" id="UP000177088"/>
    </source>
</evidence>
<dbReference type="EMBL" id="MGEA01000037">
    <property type="protein sequence ID" value="OGL74054.1"/>
    <property type="molecule type" value="Genomic_DNA"/>
</dbReference>
<dbReference type="PANTHER" id="PTHR32432:SF3">
    <property type="entry name" value="ETHANOLAMINE UTILIZATION PROTEIN EUTJ"/>
    <property type="match status" value="1"/>
</dbReference>
<dbReference type="InterPro" id="IPR005883">
    <property type="entry name" value="PilM"/>
</dbReference>
<protein>
    <recommendedName>
        <fullName evidence="3">SHS2 domain-containing protein</fullName>
    </recommendedName>
</protein>
<gene>
    <name evidence="1" type="ORF">A3C96_03005</name>
</gene>